<organism evidence="2 3">
    <name type="scientific">Streptomyces fungicidicus</name>
    <dbReference type="NCBI Taxonomy" id="68203"/>
    <lineage>
        <taxon>Bacteria</taxon>
        <taxon>Bacillati</taxon>
        <taxon>Actinomycetota</taxon>
        <taxon>Actinomycetes</taxon>
        <taxon>Kitasatosporales</taxon>
        <taxon>Streptomycetaceae</taxon>
        <taxon>Streptomyces</taxon>
    </lineage>
</organism>
<dbReference type="Proteomes" id="UP000282170">
    <property type="component" value="Chromosome"/>
</dbReference>
<dbReference type="GeneID" id="93884780"/>
<feature type="compositionally biased region" description="Low complexity" evidence="1">
    <location>
        <begin position="26"/>
        <end position="48"/>
    </location>
</feature>
<dbReference type="KEGG" id="sfug:CNQ36_18290"/>
<sequence>MAAVVLALAAGGCGSGGRAPGREPAEGAAFPAPGIAGPLPEAADGGDTGACADGECEVLVTSTADITANGMDVHVTVRDDYVAFRTAGTLMQLGGGAGGRARFGDGLTATVVAHDEDDAVLRFTTS</sequence>
<feature type="region of interest" description="Disordered" evidence="1">
    <location>
        <begin position="14"/>
        <end position="48"/>
    </location>
</feature>
<protein>
    <submittedName>
        <fullName evidence="2">Uncharacterized protein</fullName>
    </submittedName>
</protein>
<accession>A0A494UUF6</accession>
<dbReference type="RefSeq" id="WP_163013291.1">
    <property type="nucleotide sequence ID" value="NZ_CP023407.1"/>
</dbReference>
<name>A0A494UUF6_9ACTN</name>
<evidence type="ECO:0000256" key="1">
    <source>
        <dbReference type="SAM" id="MobiDB-lite"/>
    </source>
</evidence>
<dbReference type="EMBL" id="CP023407">
    <property type="protein sequence ID" value="AYL37195.1"/>
    <property type="molecule type" value="Genomic_DNA"/>
</dbReference>
<gene>
    <name evidence="2" type="ORF">CNQ36_18290</name>
</gene>
<evidence type="ECO:0000313" key="3">
    <source>
        <dbReference type="Proteomes" id="UP000282170"/>
    </source>
</evidence>
<evidence type="ECO:0000313" key="2">
    <source>
        <dbReference type="EMBL" id="AYL37195.1"/>
    </source>
</evidence>
<keyword evidence="3" id="KW-1185">Reference proteome</keyword>
<reference evidence="2 3" key="1">
    <citation type="submission" date="2017-09" db="EMBL/GenBank/DDBJ databases">
        <authorList>
            <person name="Zhang H."/>
            <person name="Hu S."/>
            <person name="Xu J."/>
            <person name="He Z."/>
        </authorList>
    </citation>
    <scope>NUCLEOTIDE SEQUENCE [LARGE SCALE GENOMIC DNA]</scope>
    <source>
        <strain evidence="2 3">TXX3120</strain>
    </source>
</reference>
<dbReference type="AlphaFoldDB" id="A0A494UUF6"/>
<proteinExistence type="predicted"/>